<evidence type="ECO:0000313" key="4">
    <source>
        <dbReference type="Proteomes" id="UP000785679"/>
    </source>
</evidence>
<dbReference type="EMBL" id="RRYP01001187">
    <property type="protein sequence ID" value="TNV86287.1"/>
    <property type="molecule type" value="Genomic_DNA"/>
</dbReference>
<protein>
    <recommendedName>
        <fullName evidence="5">TRP C-terminal domain-containing protein</fullName>
    </recommendedName>
</protein>
<sequence>MSQFLTLLLHQRHSLSIVVLLLALQIIFIQALPPTCNSPSNNPLVLGGAQTDTIFTSVAYDKADSGNIFVGGATQQLNTDFTPVLKYFPIIIKISSSSGVQIWKKVISQEDAIVAGIAVDSGNIAVICNSQPISTTVFVFYISALSGTITTGLIVDDATLSILPPIIQRRDHFVYQYSTSSLYLQQPQSLYHIDDTASSPTISRYPISVGQYLHGFIIRPAGGFFIIQYDGIKIFVSYYTGLPNAGPAFQTTFQISCAGVNGVAYDNTQQSSKDVIMMAGGGKWINLVIDVSPLSTQRLQPYSQSIELTTSIATLETQAIYAKGLDQSFALFYDSNTQLIYTGEIMQNTPKIYLYTSFSKVILSTIRQGAIILSNKEFFFVGYNNVIQKNPSPTISFPKRQGLMYFKGDIGTCSFQPNTAGDQSASVVNSFIEASTAPTISFTVSPVSLTTISAITSDLVIAGSTDLSTVCTKSEVASITATRTQITPIAIAYNIGDFPLNIDLLPLFTVTGSCPTQLSAVDLALTYSISCSPNPCSPYISLLGTSLMINTLGMTSNVDFTDEVVVTAETKALSQTTITYNLHGIANKKPYLAQSFPTTEFEVTAGVSTVITRFAVADDNLSDVIQATLELQGGEPIPDYIQILKTANRLFEINVDGTGLYEGSDNYVEIMGSDGIASVSLGVIHITIKPLKSSFLISNYGPPVFIESLQTIYIYPGVPSNFTLPGIIDPDDDNFTISLQLGELTSFATFAVNTFSFNPLPNQNYKDTYKATIKLTDLNLKPQSSKYTLLIRLMGLSSTNQTLTPSHANATNITFTLRKPTRDGSVRLYINSKQSLYLSNQIARQLNESDFSLSLNGQSTVNFTFEEDKDNIQFGYVTVYMRFEGIISLYDDPLDWVEIRAENDIIMGIEGKQYMIVKKSGASVEVPNQYSVEGVRLIQRMQEVANAMQIAMIPGSILINIFLQMAMNLIWSMLNDLSFMINMAMISISIPGVAQPIMNIVLQFIYLDILQTDKWLTPIFAKDRDEQGNLLQDEPLSEYFEQSGFQSMLMLKNLGSTLIFSALLLFLYIAYLLSTGLGVIYLPLTKLANILEGRLFWGSGIRFVIQQFQPLMITSIINVYSIKFDSMVAFASTASAFGTIIVMGVSVWRMKVSLEGDCSKNCKPLIEGINTETIIGRYWMPITLLKWAILSLTLVTLRNYPVLQLSLVSFLSFTSQILLITGKPFSTPLENSMSLFNELMASLYLYGLFTLTDSMGRNLVKEECGLAMLLLVLFTISVNLLKVLIQMSLLIKCKKKTHANANNTRNGNTREGRVVKIKPQSEVTANTSAEDLWYHNGGRKGVVQVTASKAIDLRQREYDFRY</sequence>
<comment type="caution">
    <text evidence="3">The sequence shown here is derived from an EMBL/GenBank/DDBJ whole genome shotgun (WGS) entry which is preliminary data.</text>
</comment>
<organism evidence="3 4">
    <name type="scientific">Halteria grandinella</name>
    <dbReference type="NCBI Taxonomy" id="5974"/>
    <lineage>
        <taxon>Eukaryota</taxon>
        <taxon>Sar</taxon>
        <taxon>Alveolata</taxon>
        <taxon>Ciliophora</taxon>
        <taxon>Intramacronucleata</taxon>
        <taxon>Spirotrichea</taxon>
        <taxon>Stichotrichia</taxon>
        <taxon>Sporadotrichida</taxon>
        <taxon>Halteriidae</taxon>
        <taxon>Halteria</taxon>
    </lineage>
</organism>
<dbReference type="Proteomes" id="UP000785679">
    <property type="component" value="Unassembled WGS sequence"/>
</dbReference>
<feature type="signal peptide" evidence="2">
    <location>
        <begin position="1"/>
        <end position="31"/>
    </location>
</feature>
<feature type="transmembrane region" description="Helical" evidence="1">
    <location>
        <begin position="1264"/>
        <end position="1285"/>
    </location>
</feature>
<reference evidence="3" key="1">
    <citation type="submission" date="2019-06" db="EMBL/GenBank/DDBJ databases">
        <authorList>
            <person name="Zheng W."/>
        </authorList>
    </citation>
    <scope>NUCLEOTIDE SEQUENCE</scope>
    <source>
        <strain evidence="3">QDHG01</strain>
    </source>
</reference>
<keyword evidence="1" id="KW-0472">Membrane</keyword>
<feature type="transmembrane region" description="Helical" evidence="1">
    <location>
        <begin position="983"/>
        <end position="1006"/>
    </location>
</feature>
<evidence type="ECO:0000256" key="1">
    <source>
        <dbReference type="SAM" id="Phobius"/>
    </source>
</evidence>
<accession>A0A8J8P1M3</accession>
<keyword evidence="2" id="KW-0732">Signal</keyword>
<evidence type="ECO:0008006" key="5">
    <source>
        <dbReference type="Google" id="ProtNLM"/>
    </source>
</evidence>
<evidence type="ECO:0000313" key="3">
    <source>
        <dbReference type="EMBL" id="TNV86287.1"/>
    </source>
</evidence>
<feature type="transmembrane region" description="Helical" evidence="1">
    <location>
        <begin position="950"/>
        <end position="971"/>
    </location>
</feature>
<gene>
    <name evidence="3" type="ORF">FGO68_gene17282</name>
</gene>
<feature type="chain" id="PRO_5035254212" description="TRP C-terminal domain-containing protein" evidence="2">
    <location>
        <begin position="32"/>
        <end position="1362"/>
    </location>
</feature>
<keyword evidence="4" id="KW-1185">Reference proteome</keyword>
<feature type="transmembrane region" description="Helical" evidence="1">
    <location>
        <begin position="1058"/>
        <end position="1082"/>
    </location>
</feature>
<proteinExistence type="predicted"/>
<keyword evidence="1" id="KW-1133">Transmembrane helix</keyword>
<feature type="transmembrane region" description="Helical" evidence="1">
    <location>
        <begin position="1203"/>
        <end position="1222"/>
    </location>
</feature>
<name>A0A8J8P1M3_HALGN</name>
<feature type="transmembrane region" description="Helical" evidence="1">
    <location>
        <begin position="1128"/>
        <end position="1148"/>
    </location>
</feature>
<feature type="transmembrane region" description="Helical" evidence="1">
    <location>
        <begin position="1234"/>
        <end position="1252"/>
    </location>
</feature>
<evidence type="ECO:0000256" key="2">
    <source>
        <dbReference type="SAM" id="SignalP"/>
    </source>
</evidence>
<keyword evidence="1" id="KW-0812">Transmembrane</keyword>